<comment type="caution">
    <text evidence="1">The sequence shown here is derived from an EMBL/GenBank/DDBJ whole genome shotgun (WGS) entry which is preliminary data.</text>
</comment>
<feature type="non-terminal residue" evidence="1">
    <location>
        <position position="56"/>
    </location>
</feature>
<protein>
    <submittedName>
        <fullName evidence="1">11876_t:CDS:1</fullName>
    </submittedName>
</protein>
<organism evidence="1 2">
    <name type="scientific">Funneliformis caledonium</name>
    <dbReference type="NCBI Taxonomy" id="1117310"/>
    <lineage>
        <taxon>Eukaryota</taxon>
        <taxon>Fungi</taxon>
        <taxon>Fungi incertae sedis</taxon>
        <taxon>Mucoromycota</taxon>
        <taxon>Glomeromycotina</taxon>
        <taxon>Glomeromycetes</taxon>
        <taxon>Glomerales</taxon>
        <taxon>Glomeraceae</taxon>
        <taxon>Funneliformis</taxon>
    </lineage>
</organism>
<keyword evidence="2" id="KW-1185">Reference proteome</keyword>
<dbReference type="AlphaFoldDB" id="A0A9N9GNJ4"/>
<proteinExistence type="predicted"/>
<evidence type="ECO:0000313" key="2">
    <source>
        <dbReference type="Proteomes" id="UP000789570"/>
    </source>
</evidence>
<reference evidence="1" key="1">
    <citation type="submission" date="2021-06" db="EMBL/GenBank/DDBJ databases">
        <authorList>
            <person name="Kallberg Y."/>
            <person name="Tangrot J."/>
            <person name="Rosling A."/>
        </authorList>
    </citation>
    <scope>NUCLEOTIDE SEQUENCE</scope>
    <source>
        <strain evidence="1">UK204</strain>
    </source>
</reference>
<evidence type="ECO:0000313" key="1">
    <source>
        <dbReference type="EMBL" id="CAG8623395.1"/>
    </source>
</evidence>
<accession>A0A9N9GNJ4</accession>
<dbReference type="EMBL" id="CAJVPQ010003279">
    <property type="protein sequence ID" value="CAG8623395.1"/>
    <property type="molecule type" value="Genomic_DNA"/>
</dbReference>
<sequence length="56" mass="6452">KKFSEFTELVVDLDFQFAMWVKKKFGSQVPIIAAPNIQFTAASQFGLVPKLYKIER</sequence>
<name>A0A9N9GNJ4_9GLOM</name>
<dbReference type="Proteomes" id="UP000789570">
    <property type="component" value="Unassembled WGS sequence"/>
</dbReference>
<gene>
    <name evidence="1" type="ORF">FCALED_LOCUS9674</name>
</gene>